<keyword evidence="2" id="KW-0012">Acyltransferase</keyword>
<dbReference type="SUPFAM" id="SSF54001">
    <property type="entry name" value="Cysteine proteinases"/>
    <property type="match status" value="1"/>
</dbReference>
<dbReference type="PANTHER" id="PTHR11786">
    <property type="entry name" value="N-HYDROXYARYLAMINE O-ACETYLTRANSFERASE"/>
    <property type="match status" value="1"/>
</dbReference>
<name>A0A8H4XMF8_9HYPO</name>
<dbReference type="AlphaFoldDB" id="A0A8H4XMF8"/>
<protein>
    <recommendedName>
        <fullName evidence="5">Arylamine N-acetyltransferase</fullName>
    </recommendedName>
</protein>
<dbReference type="Pfam" id="PF00797">
    <property type="entry name" value="Acetyltransf_2"/>
    <property type="match status" value="1"/>
</dbReference>
<organism evidence="3 4">
    <name type="scientific">Fusarium zealandicum</name>
    <dbReference type="NCBI Taxonomy" id="1053134"/>
    <lineage>
        <taxon>Eukaryota</taxon>
        <taxon>Fungi</taxon>
        <taxon>Dikarya</taxon>
        <taxon>Ascomycota</taxon>
        <taxon>Pezizomycotina</taxon>
        <taxon>Sordariomycetes</taxon>
        <taxon>Hypocreomycetidae</taxon>
        <taxon>Hypocreales</taxon>
        <taxon>Nectriaceae</taxon>
        <taxon>Fusarium</taxon>
        <taxon>Fusarium staphyleae species complex</taxon>
    </lineage>
</organism>
<evidence type="ECO:0000313" key="4">
    <source>
        <dbReference type="Proteomes" id="UP000635477"/>
    </source>
</evidence>
<dbReference type="EMBL" id="JABEYC010000234">
    <property type="protein sequence ID" value="KAF4980420.1"/>
    <property type="molecule type" value="Genomic_DNA"/>
</dbReference>
<keyword evidence="2" id="KW-0808">Transferase</keyword>
<proteinExistence type="inferred from homology"/>
<dbReference type="PRINTS" id="PR01543">
    <property type="entry name" value="ANATRNSFRASE"/>
</dbReference>
<reference evidence="3" key="2">
    <citation type="submission" date="2020-05" db="EMBL/GenBank/DDBJ databases">
        <authorList>
            <person name="Kim H.-S."/>
            <person name="Proctor R.H."/>
            <person name="Brown D.W."/>
        </authorList>
    </citation>
    <scope>NUCLEOTIDE SEQUENCE</scope>
    <source>
        <strain evidence="3">NRRL 22465</strain>
    </source>
</reference>
<keyword evidence="4" id="KW-1185">Reference proteome</keyword>
<dbReference type="InterPro" id="IPR001447">
    <property type="entry name" value="Arylamine_N-AcTrfase"/>
</dbReference>
<dbReference type="InterPro" id="IPR038765">
    <property type="entry name" value="Papain-like_cys_pep_sf"/>
</dbReference>
<dbReference type="GO" id="GO:0016407">
    <property type="term" value="F:acetyltransferase activity"/>
    <property type="evidence" value="ECO:0007669"/>
    <property type="project" value="InterPro"/>
</dbReference>
<evidence type="ECO:0000256" key="1">
    <source>
        <dbReference type="ARBA" id="ARBA00006547"/>
    </source>
</evidence>
<comment type="similarity">
    <text evidence="1 2">Belongs to the arylamine N-acetyltransferase family.</text>
</comment>
<comment type="caution">
    <text evidence="3">The sequence shown here is derived from an EMBL/GenBank/DDBJ whole genome shotgun (WGS) entry which is preliminary data.</text>
</comment>
<reference evidence="3" key="1">
    <citation type="journal article" date="2020" name="BMC Genomics">
        <title>Correction to: Identification and distribution of gene clusters required for synthesis of sphingolipid metabolism inhibitors in diverse species of the filamentous fungus Fusarium.</title>
        <authorList>
            <person name="Kim H.S."/>
            <person name="Lohmar J.M."/>
            <person name="Busman M."/>
            <person name="Brown D.W."/>
            <person name="Naumann T.A."/>
            <person name="Divon H.H."/>
            <person name="Lysoe E."/>
            <person name="Uhlig S."/>
            <person name="Proctor R.H."/>
        </authorList>
    </citation>
    <scope>NUCLEOTIDE SEQUENCE</scope>
    <source>
        <strain evidence="3">NRRL 22465</strain>
    </source>
</reference>
<evidence type="ECO:0008006" key="5">
    <source>
        <dbReference type="Google" id="ProtNLM"/>
    </source>
</evidence>
<evidence type="ECO:0000313" key="3">
    <source>
        <dbReference type="EMBL" id="KAF4980420.1"/>
    </source>
</evidence>
<accession>A0A8H4XMF8</accession>
<dbReference type="OrthoDB" id="10260017at2759"/>
<sequence>MTDLNYYQLSQEQQGQYFDRIRMPSSSRIDASTTTSQAPHDRLKSLNLLISYHLRNIPFESISLHYSWHRVINAEAKHVFDKMVTQGRGGYCMEQNTLFNTVLLNLGFEAYMAGARVYNSKPGKFGGFDHCVNIVTVGEQRYLVDVGFGSNGPTAALPMDSGEAETEGFLGQVLMRLRYAPISQALNQKARFWIYERRDQLGHGDWEQMHCFTDTEFLPEDIQIANLKPSTTPTSFFVQKVVAMRFLSLDDGATEERGYLHLDTRDCETILEGEITGILTLNGDIFKVRHNGKTIRTTTLKDEGERIEILEKYFGIRLGEMDREAIKETASETTWT</sequence>
<dbReference type="Gene3D" id="3.30.2140.20">
    <property type="match status" value="1"/>
</dbReference>
<dbReference type="InterPro" id="IPR053710">
    <property type="entry name" value="Arylamine_NAT_domain_sf"/>
</dbReference>
<dbReference type="PANTHER" id="PTHR11786:SF0">
    <property type="entry name" value="ARYLAMINE N-ACETYLTRANSFERASE 4-RELATED"/>
    <property type="match status" value="1"/>
</dbReference>
<gene>
    <name evidence="3" type="ORF">FZEAL_3573</name>
</gene>
<dbReference type="Proteomes" id="UP000635477">
    <property type="component" value="Unassembled WGS sequence"/>
</dbReference>
<evidence type="ECO:0000256" key="2">
    <source>
        <dbReference type="RuleBase" id="RU003452"/>
    </source>
</evidence>